<feature type="coiled-coil region" evidence="1">
    <location>
        <begin position="99"/>
        <end position="129"/>
    </location>
</feature>
<organism evidence="3 4">
    <name type="scientific">Prorocentrum cordatum</name>
    <dbReference type="NCBI Taxonomy" id="2364126"/>
    <lineage>
        <taxon>Eukaryota</taxon>
        <taxon>Sar</taxon>
        <taxon>Alveolata</taxon>
        <taxon>Dinophyceae</taxon>
        <taxon>Prorocentrales</taxon>
        <taxon>Prorocentraceae</taxon>
        <taxon>Prorocentrum</taxon>
    </lineage>
</organism>
<accession>A0ABN9PUX0</accession>
<dbReference type="EMBL" id="CAUYUJ010001632">
    <property type="protein sequence ID" value="CAK0796816.1"/>
    <property type="molecule type" value="Genomic_DNA"/>
</dbReference>
<evidence type="ECO:0000256" key="1">
    <source>
        <dbReference type="SAM" id="Coils"/>
    </source>
</evidence>
<feature type="region of interest" description="Disordered" evidence="2">
    <location>
        <begin position="171"/>
        <end position="399"/>
    </location>
</feature>
<evidence type="ECO:0000256" key="2">
    <source>
        <dbReference type="SAM" id="MobiDB-lite"/>
    </source>
</evidence>
<keyword evidence="4" id="KW-1185">Reference proteome</keyword>
<sequence length="399" mass="41344">VQEADAAAEALPEEQPPPPAARRLLVRPEVGHEADALRQQVADARRRLEAYDREVTKLTKQLKQCRTAVWEQQRLQSASEAGLARLIAERIGELPPGTAEELQRADAAARELAQELSEARAQASRWSSMAKRQDTMLQQELEAAEGDAHLRLLARHPAGEVFMVRQYNRDMDSEDGYSDAPPRHGIRRQMGPDDADMTSEDETATTATGGGPLGLRPRVGVGGADSDSSSVPPSPSDGTGSASAGASGGVAASLAAAAAAGRGGAAQRKGDTSSDEEAGSSAGPSSASAGASGGVGASLAAAARGRNGGLQSKGDTSSDEDQEPRAAQRPRGALATAHLAAQTFADIAGSEEHRGRRQPAPAPAAAVSRGRPVVRADEAEEISSEEDIVEFEEDSEGSA</sequence>
<feature type="non-terminal residue" evidence="3">
    <location>
        <position position="1"/>
    </location>
</feature>
<feature type="compositionally biased region" description="Acidic residues" evidence="2">
    <location>
        <begin position="378"/>
        <end position="399"/>
    </location>
</feature>
<feature type="coiled-coil region" evidence="1">
    <location>
        <begin position="34"/>
        <end position="68"/>
    </location>
</feature>
<evidence type="ECO:0000313" key="4">
    <source>
        <dbReference type="Proteomes" id="UP001189429"/>
    </source>
</evidence>
<dbReference type="Proteomes" id="UP001189429">
    <property type="component" value="Unassembled WGS sequence"/>
</dbReference>
<feature type="compositionally biased region" description="Low complexity" evidence="2">
    <location>
        <begin position="214"/>
        <end position="260"/>
    </location>
</feature>
<feature type="compositionally biased region" description="Acidic residues" evidence="2">
    <location>
        <begin position="193"/>
        <end position="203"/>
    </location>
</feature>
<name>A0ABN9PUX0_9DINO</name>
<protein>
    <submittedName>
        <fullName evidence="3">Uncharacterized protein</fullName>
    </submittedName>
</protein>
<reference evidence="3" key="1">
    <citation type="submission" date="2023-10" db="EMBL/GenBank/DDBJ databases">
        <authorList>
            <person name="Chen Y."/>
            <person name="Shah S."/>
            <person name="Dougan E. K."/>
            <person name="Thang M."/>
            <person name="Chan C."/>
        </authorList>
    </citation>
    <scope>NUCLEOTIDE SEQUENCE [LARGE SCALE GENOMIC DNA]</scope>
</reference>
<feature type="compositionally biased region" description="Low complexity" evidence="2">
    <location>
        <begin position="363"/>
        <end position="373"/>
    </location>
</feature>
<keyword evidence="1" id="KW-0175">Coiled coil</keyword>
<evidence type="ECO:0000313" key="3">
    <source>
        <dbReference type="EMBL" id="CAK0796816.1"/>
    </source>
</evidence>
<feature type="region of interest" description="Disordered" evidence="2">
    <location>
        <begin position="1"/>
        <end position="20"/>
    </location>
</feature>
<feature type="compositionally biased region" description="Low complexity" evidence="2">
    <location>
        <begin position="1"/>
        <end position="10"/>
    </location>
</feature>
<comment type="caution">
    <text evidence="3">The sequence shown here is derived from an EMBL/GenBank/DDBJ whole genome shotgun (WGS) entry which is preliminary data.</text>
</comment>
<gene>
    <name evidence="3" type="ORF">PCOR1329_LOCUS6094</name>
</gene>
<proteinExistence type="predicted"/>
<feature type="compositionally biased region" description="Low complexity" evidence="2">
    <location>
        <begin position="279"/>
        <end position="290"/>
    </location>
</feature>